<name>A0A2N1J1H8_9BACT</name>
<comment type="function">
    <text evidence="6">Specifically methylates the N7 position of a guanine in 16S rRNA.</text>
</comment>
<organism evidence="7 8">
    <name type="scientific">Malaciobacter halophilus</name>
    <dbReference type="NCBI Taxonomy" id="197482"/>
    <lineage>
        <taxon>Bacteria</taxon>
        <taxon>Pseudomonadati</taxon>
        <taxon>Campylobacterota</taxon>
        <taxon>Epsilonproteobacteria</taxon>
        <taxon>Campylobacterales</taxon>
        <taxon>Arcobacteraceae</taxon>
        <taxon>Malaciobacter</taxon>
    </lineage>
</organism>
<dbReference type="EMBL" id="NXIF01000036">
    <property type="protein sequence ID" value="PKI80403.1"/>
    <property type="molecule type" value="Genomic_DNA"/>
</dbReference>
<evidence type="ECO:0000256" key="4">
    <source>
        <dbReference type="ARBA" id="ARBA00022679"/>
    </source>
</evidence>
<dbReference type="PANTHER" id="PTHR31760:SF0">
    <property type="entry name" value="S-ADENOSYL-L-METHIONINE-DEPENDENT METHYLTRANSFERASES SUPERFAMILY PROTEIN"/>
    <property type="match status" value="1"/>
</dbReference>
<evidence type="ECO:0000313" key="8">
    <source>
        <dbReference type="Proteomes" id="UP000233248"/>
    </source>
</evidence>
<dbReference type="SUPFAM" id="SSF53335">
    <property type="entry name" value="S-adenosyl-L-methionine-dependent methyltransferases"/>
    <property type="match status" value="1"/>
</dbReference>
<dbReference type="InterPro" id="IPR003682">
    <property type="entry name" value="rRNA_ssu_MeTfrase_G"/>
</dbReference>
<dbReference type="AlphaFoldDB" id="A0A2N1J1H8"/>
<sequence length="200" mass="23003">MNENLEKILKNENINFDKKFYERCNSFLNLLQKWGKVHNLSGSLHENDIIENIVDSVYPILFINRFDSFADIGTGAGYPGLLLAIARPEVKCYLIEPRVKRVAFLNFVKNSLGLQNVEVICKRVEEVEDIKVDLVTSRAVTNTSLLLELTKNISTNSCSFLFYKGSMLESEVKQAKLDSCKIVKRKDRNYLYLQKNEGRK</sequence>
<protein>
    <recommendedName>
        <fullName evidence="6">Ribosomal RNA small subunit methyltransferase G</fullName>
        <ecNumber evidence="6">2.1.1.-</ecNumber>
    </recommendedName>
    <alternativeName>
        <fullName evidence="6">16S rRNA 7-methylguanosine methyltransferase</fullName>
        <shortName evidence="6">16S rRNA m7G methyltransferase</shortName>
    </alternativeName>
</protein>
<dbReference type="RefSeq" id="WP_101185210.1">
    <property type="nucleotide sequence ID" value="NZ_CP031218.1"/>
</dbReference>
<dbReference type="OrthoDB" id="9808773at2"/>
<dbReference type="GO" id="GO:0070043">
    <property type="term" value="F:rRNA (guanine-N7-)-methyltransferase activity"/>
    <property type="evidence" value="ECO:0007669"/>
    <property type="project" value="UniProtKB-UniRule"/>
</dbReference>
<dbReference type="KEGG" id="ahs:AHALO_1337"/>
<dbReference type="InterPro" id="IPR029063">
    <property type="entry name" value="SAM-dependent_MTases_sf"/>
</dbReference>
<proteinExistence type="inferred from homology"/>
<dbReference type="EC" id="2.1.1.-" evidence="6"/>
<feature type="binding site" evidence="6">
    <location>
        <begin position="124"/>
        <end position="125"/>
    </location>
    <ligand>
        <name>S-adenosyl-L-methionine</name>
        <dbReference type="ChEBI" id="CHEBI:59789"/>
    </ligand>
</feature>
<keyword evidence="4 6" id="KW-0808">Transferase</keyword>
<comment type="caution">
    <text evidence="7">The sequence shown here is derived from an EMBL/GenBank/DDBJ whole genome shotgun (WGS) entry which is preliminary data.</text>
</comment>
<gene>
    <name evidence="6" type="primary">rsmG</name>
    <name evidence="7" type="ORF">CP960_09655</name>
</gene>
<comment type="subcellular location">
    <subcellularLocation>
        <location evidence="6">Cytoplasm</location>
    </subcellularLocation>
</comment>
<dbReference type="Proteomes" id="UP000233248">
    <property type="component" value="Unassembled WGS sequence"/>
</dbReference>
<evidence type="ECO:0000256" key="6">
    <source>
        <dbReference type="HAMAP-Rule" id="MF_00074"/>
    </source>
</evidence>
<comment type="similarity">
    <text evidence="6">Belongs to the methyltransferase superfamily. RNA methyltransferase RsmG family.</text>
</comment>
<dbReference type="GO" id="GO:0005829">
    <property type="term" value="C:cytosol"/>
    <property type="evidence" value="ECO:0007669"/>
    <property type="project" value="TreeGrafter"/>
</dbReference>
<evidence type="ECO:0000256" key="3">
    <source>
        <dbReference type="ARBA" id="ARBA00022603"/>
    </source>
</evidence>
<evidence type="ECO:0000313" key="7">
    <source>
        <dbReference type="EMBL" id="PKI80403.1"/>
    </source>
</evidence>
<feature type="binding site" evidence="6">
    <location>
        <position position="73"/>
    </location>
    <ligand>
        <name>S-adenosyl-L-methionine</name>
        <dbReference type="ChEBI" id="CHEBI:59789"/>
    </ligand>
</feature>
<comment type="caution">
    <text evidence="6">Lacks conserved residue(s) required for the propagation of feature annotation.</text>
</comment>
<dbReference type="PIRSF" id="PIRSF003078">
    <property type="entry name" value="GidB"/>
    <property type="match status" value="1"/>
</dbReference>
<evidence type="ECO:0000256" key="1">
    <source>
        <dbReference type="ARBA" id="ARBA00022490"/>
    </source>
</evidence>
<dbReference type="NCBIfam" id="TIGR00138">
    <property type="entry name" value="rsmG_gidB"/>
    <property type="match status" value="1"/>
</dbReference>
<accession>A0A2N1J1H8</accession>
<evidence type="ECO:0000256" key="2">
    <source>
        <dbReference type="ARBA" id="ARBA00022552"/>
    </source>
</evidence>
<feature type="binding site" evidence="6">
    <location>
        <position position="78"/>
    </location>
    <ligand>
        <name>S-adenosyl-L-methionine</name>
        <dbReference type="ChEBI" id="CHEBI:59789"/>
    </ligand>
</feature>
<keyword evidence="1 6" id="KW-0963">Cytoplasm</keyword>
<keyword evidence="2 6" id="KW-0698">rRNA processing</keyword>
<feature type="binding site" evidence="6">
    <location>
        <position position="138"/>
    </location>
    <ligand>
        <name>S-adenosyl-L-methionine</name>
        <dbReference type="ChEBI" id="CHEBI:59789"/>
    </ligand>
</feature>
<dbReference type="Gene3D" id="3.40.50.150">
    <property type="entry name" value="Vaccinia Virus protein VP39"/>
    <property type="match status" value="1"/>
</dbReference>
<keyword evidence="3 6" id="KW-0489">Methyltransferase</keyword>
<evidence type="ECO:0000256" key="5">
    <source>
        <dbReference type="ARBA" id="ARBA00022691"/>
    </source>
</evidence>
<keyword evidence="8" id="KW-1185">Reference proteome</keyword>
<keyword evidence="5 6" id="KW-0949">S-adenosyl-L-methionine</keyword>
<dbReference type="PANTHER" id="PTHR31760">
    <property type="entry name" value="S-ADENOSYL-L-METHIONINE-DEPENDENT METHYLTRANSFERASES SUPERFAMILY PROTEIN"/>
    <property type="match status" value="1"/>
</dbReference>
<dbReference type="Pfam" id="PF02527">
    <property type="entry name" value="GidB"/>
    <property type="match status" value="1"/>
</dbReference>
<reference evidence="7 8" key="1">
    <citation type="submission" date="2017-09" db="EMBL/GenBank/DDBJ databases">
        <title>Genomics of the genus Arcobacter.</title>
        <authorList>
            <person name="Perez-Cataluna A."/>
            <person name="Figueras M.J."/>
            <person name="Salas-Masso N."/>
        </authorList>
    </citation>
    <scope>NUCLEOTIDE SEQUENCE [LARGE SCALE GENOMIC DNA]</scope>
    <source>
        <strain evidence="7 8">DSM 18005</strain>
    </source>
</reference>
<dbReference type="HAMAP" id="MF_00074">
    <property type="entry name" value="16SrRNA_methyltr_G"/>
    <property type="match status" value="1"/>
</dbReference>